<dbReference type="SUPFAM" id="SSF51161">
    <property type="entry name" value="Trimeric LpxA-like enzymes"/>
    <property type="match status" value="1"/>
</dbReference>
<feature type="compositionally biased region" description="Polar residues" evidence="7">
    <location>
        <begin position="384"/>
        <end position="394"/>
    </location>
</feature>
<dbReference type="GO" id="GO:0008652">
    <property type="term" value="P:amino acid biosynthetic process"/>
    <property type="evidence" value="ECO:0007669"/>
    <property type="project" value="UniProtKB-KW"/>
</dbReference>
<dbReference type="FunFam" id="2.160.10.10:FF:000002">
    <property type="entry name" value="Serine acetyltransferase"/>
    <property type="match status" value="1"/>
</dbReference>
<dbReference type="CDD" id="cd03354">
    <property type="entry name" value="LbH_SAT"/>
    <property type="match status" value="1"/>
</dbReference>
<dbReference type="GO" id="GO:0005737">
    <property type="term" value="C:cytoplasm"/>
    <property type="evidence" value="ECO:0007669"/>
    <property type="project" value="UniProtKB-ARBA"/>
</dbReference>
<keyword evidence="4" id="KW-0028">Amino-acid biosynthesis</keyword>
<feature type="region of interest" description="Disordered" evidence="7">
    <location>
        <begin position="377"/>
        <end position="444"/>
    </location>
</feature>
<evidence type="ECO:0000313" key="9">
    <source>
        <dbReference type="EMBL" id="KAL3789388.1"/>
    </source>
</evidence>
<protein>
    <recommendedName>
        <fullName evidence="3">serine O-acetyltransferase</fullName>
        <ecNumber evidence="3">2.3.1.30</ecNumber>
    </recommendedName>
</protein>
<evidence type="ECO:0000313" key="10">
    <source>
        <dbReference type="Proteomes" id="UP001530315"/>
    </source>
</evidence>
<gene>
    <name evidence="9" type="ORF">ACHAW5_010183</name>
</gene>
<feature type="region of interest" description="Disordered" evidence="7">
    <location>
        <begin position="164"/>
        <end position="209"/>
    </location>
</feature>
<comment type="pathway">
    <text evidence="1">Amino-acid biosynthesis; L-cysteine biosynthesis; L-cysteine from L-serine: step 1/2.</text>
</comment>
<feature type="compositionally biased region" description="Acidic residues" evidence="7">
    <location>
        <begin position="433"/>
        <end position="442"/>
    </location>
</feature>
<dbReference type="InterPro" id="IPR042122">
    <property type="entry name" value="Ser_AcTrfase_N_sf"/>
</dbReference>
<dbReference type="Pfam" id="PF00132">
    <property type="entry name" value="Hexapep"/>
    <property type="match status" value="1"/>
</dbReference>
<accession>A0ABD3PN08</accession>
<dbReference type="InterPro" id="IPR018357">
    <property type="entry name" value="Hexapep_transf_CS"/>
</dbReference>
<feature type="compositionally biased region" description="Basic and acidic residues" evidence="7">
    <location>
        <begin position="400"/>
        <end position="409"/>
    </location>
</feature>
<dbReference type="Proteomes" id="UP001530315">
    <property type="component" value="Unassembled WGS sequence"/>
</dbReference>
<dbReference type="InterPro" id="IPR045304">
    <property type="entry name" value="LbH_SAT"/>
</dbReference>
<feature type="compositionally biased region" description="Acidic residues" evidence="7">
    <location>
        <begin position="31"/>
        <end position="41"/>
    </location>
</feature>
<dbReference type="PANTHER" id="PTHR42811">
    <property type="entry name" value="SERINE ACETYLTRANSFERASE"/>
    <property type="match status" value="1"/>
</dbReference>
<dbReference type="GO" id="GO:0009001">
    <property type="term" value="F:serine O-acetyltransferase activity"/>
    <property type="evidence" value="ECO:0007669"/>
    <property type="project" value="UniProtKB-EC"/>
</dbReference>
<feature type="region of interest" description="Disordered" evidence="7">
    <location>
        <begin position="31"/>
        <end position="52"/>
    </location>
</feature>
<evidence type="ECO:0000256" key="1">
    <source>
        <dbReference type="ARBA" id="ARBA00004876"/>
    </source>
</evidence>
<evidence type="ECO:0000256" key="4">
    <source>
        <dbReference type="ARBA" id="ARBA00022605"/>
    </source>
</evidence>
<dbReference type="Pfam" id="PF06426">
    <property type="entry name" value="SATase_N"/>
    <property type="match status" value="1"/>
</dbReference>
<organism evidence="9 10">
    <name type="scientific">Stephanodiscus triporus</name>
    <dbReference type="NCBI Taxonomy" id="2934178"/>
    <lineage>
        <taxon>Eukaryota</taxon>
        <taxon>Sar</taxon>
        <taxon>Stramenopiles</taxon>
        <taxon>Ochrophyta</taxon>
        <taxon>Bacillariophyta</taxon>
        <taxon>Coscinodiscophyceae</taxon>
        <taxon>Thalassiosirophycidae</taxon>
        <taxon>Stephanodiscales</taxon>
        <taxon>Stephanodiscaceae</taxon>
        <taxon>Stephanodiscus</taxon>
    </lineage>
</organism>
<keyword evidence="5" id="KW-0808">Transferase</keyword>
<reference evidence="9 10" key="1">
    <citation type="submission" date="2024-10" db="EMBL/GenBank/DDBJ databases">
        <title>Updated reference genomes for cyclostephanoid diatoms.</title>
        <authorList>
            <person name="Roberts W.R."/>
            <person name="Alverson A.J."/>
        </authorList>
    </citation>
    <scope>NUCLEOTIDE SEQUENCE [LARGE SCALE GENOMIC DNA]</scope>
    <source>
        <strain evidence="9 10">AJA276-08</strain>
    </source>
</reference>
<dbReference type="AlphaFoldDB" id="A0ABD3PN08"/>
<proteinExistence type="inferred from homology"/>
<dbReference type="InterPro" id="IPR001451">
    <property type="entry name" value="Hexapep"/>
</dbReference>
<keyword evidence="10" id="KW-1185">Reference proteome</keyword>
<evidence type="ECO:0000256" key="2">
    <source>
        <dbReference type="ARBA" id="ARBA00007274"/>
    </source>
</evidence>
<name>A0ABD3PN08_9STRA</name>
<sequence>MFLRLRREASSVARDEPILAMLLSKVGLLDDDDDDDDDDDGPSSSRRANDRDRRLPAISFEEAISRIVSHRLSSCSGKTESICPNFLRRLIAGSFESADLEMGHTMAEAVREDAMAILRRDPACETLLEAVLFMKGFHSLVIHRAARRAWRPAATGIASRAVVDGSTIDGDGDDDDDGKRGISSEASESGADKNTADGGGGGGGNDHPAPVERRRFVALLLQSLASSAFGVDIHPASSIGAGIMIDHATGVVIGETATVGDGTTILHGVTLGGTGKEGGDRHPKIGKHVLIGAGTQILGNITVGDRAKIGAGSVVLRPIPSGATAVGSPARIIGFTARGERPGSTVDLNLEGVEPLRGDKRKSFREVTKNLVHVSRLMKRETMTESGKSGTTVDTNEEMDNSRGTKSSDETNVGLVVDSEEYTSKEDEKDGGSGEEEEDDNVTDFGTVPKCRWVRASSGNDSLCPFSGSFSVIPSSIKKKCISHKQLRDLLVQEGCSEGECVEVYFALLHRTPTSSDFRQYGCIPLEIFSGCFPVIAREKTRLDADRVQALAEGDLRALGMSKKASRRFKSILNRLGASTVPRITSSRSMSLDKKKLSNSERERMGNFLDKSAFQEGISI</sequence>
<dbReference type="Gene3D" id="2.160.10.10">
    <property type="entry name" value="Hexapeptide repeat proteins"/>
    <property type="match status" value="1"/>
</dbReference>
<dbReference type="Gene3D" id="1.10.3130.10">
    <property type="entry name" value="serine acetyltransferase, domain 1"/>
    <property type="match status" value="1"/>
</dbReference>
<evidence type="ECO:0000256" key="6">
    <source>
        <dbReference type="ARBA" id="ARBA00023315"/>
    </source>
</evidence>
<dbReference type="EC" id="2.3.1.30" evidence="3"/>
<comment type="similarity">
    <text evidence="2">Belongs to the transferase hexapeptide repeat family.</text>
</comment>
<evidence type="ECO:0000256" key="5">
    <source>
        <dbReference type="ARBA" id="ARBA00022679"/>
    </source>
</evidence>
<feature type="compositionally biased region" description="Basic and acidic residues" evidence="7">
    <location>
        <begin position="422"/>
        <end position="432"/>
    </location>
</feature>
<dbReference type="SMART" id="SM00971">
    <property type="entry name" value="SATase_N"/>
    <property type="match status" value="1"/>
</dbReference>
<evidence type="ECO:0000259" key="8">
    <source>
        <dbReference type="SMART" id="SM00971"/>
    </source>
</evidence>
<feature type="domain" description="Serine acetyltransferase N-terminal" evidence="8">
    <location>
        <begin position="4"/>
        <end position="142"/>
    </location>
</feature>
<evidence type="ECO:0000256" key="7">
    <source>
        <dbReference type="SAM" id="MobiDB-lite"/>
    </source>
</evidence>
<keyword evidence="6" id="KW-0012">Acyltransferase</keyword>
<dbReference type="EMBL" id="JALLAZ020000682">
    <property type="protein sequence ID" value="KAL3789388.1"/>
    <property type="molecule type" value="Genomic_DNA"/>
</dbReference>
<evidence type="ECO:0000256" key="3">
    <source>
        <dbReference type="ARBA" id="ARBA00013266"/>
    </source>
</evidence>
<dbReference type="PROSITE" id="PS00101">
    <property type="entry name" value="HEXAPEP_TRANSFERASES"/>
    <property type="match status" value="1"/>
</dbReference>
<dbReference type="InterPro" id="IPR010493">
    <property type="entry name" value="Ser_AcTrfase_N"/>
</dbReference>
<comment type="caution">
    <text evidence="9">The sequence shown here is derived from an EMBL/GenBank/DDBJ whole genome shotgun (WGS) entry which is preliminary data.</text>
</comment>
<dbReference type="InterPro" id="IPR011004">
    <property type="entry name" value="Trimer_LpxA-like_sf"/>
</dbReference>